<evidence type="ECO:0000313" key="6">
    <source>
        <dbReference type="EMBL" id="TSH94977.1"/>
    </source>
</evidence>
<reference evidence="6 7" key="1">
    <citation type="submission" date="2019-07" db="EMBL/GenBank/DDBJ databases">
        <title>Qingshengfaniella alkalisoli gen. nov., sp. nov., isolated from saline soil.</title>
        <authorList>
            <person name="Xu L."/>
            <person name="Huang X.-X."/>
            <person name="Sun J.-Q."/>
        </authorList>
    </citation>
    <scope>NUCLEOTIDE SEQUENCE [LARGE SCALE GENOMIC DNA]</scope>
    <source>
        <strain evidence="6 7">DSM 27279</strain>
    </source>
</reference>
<feature type="domain" description="Aminotransferase class V" evidence="5">
    <location>
        <begin position="57"/>
        <end position="238"/>
    </location>
</feature>
<dbReference type="Gene3D" id="3.40.640.10">
    <property type="entry name" value="Type I PLP-dependent aspartate aminotransferase-like (Major domain)"/>
    <property type="match status" value="1"/>
</dbReference>
<dbReference type="SUPFAM" id="SSF53383">
    <property type="entry name" value="PLP-dependent transferases"/>
    <property type="match status" value="1"/>
</dbReference>
<dbReference type="PANTHER" id="PTHR21152:SF40">
    <property type="entry name" value="ALANINE--GLYOXYLATE AMINOTRANSFERASE"/>
    <property type="match status" value="1"/>
</dbReference>
<dbReference type="AlphaFoldDB" id="A0A556AQ04"/>
<dbReference type="OrthoDB" id="9766472at2"/>
<keyword evidence="6" id="KW-0808">Transferase</keyword>
<evidence type="ECO:0000256" key="3">
    <source>
        <dbReference type="ARBA" id="ARBA00022898"/>
    </source>
</evidence>
<evidence type="ECO:0000256" key="2">
    <source>
        <dbReference type="ARBA" id="ARBA00009236"/>
    </source>
</evidence>
<comment type="caution">
    <text evidence="6">The sequence shown here is derived from an EMBL/GenBank/DDBJ whole genome shotgun (WGS) entry which is preliminary data.</text>
</comment>
<dbReference type="Proteomes" id="UP000318405">
    <property type="component" value="Unassembled WGS sequence"/>
</dbReference>
<dbReference type="InterPro" id="IPR015424">
    <property type="entry name" value="PyrdxlP-dep_Trfase"/>
</dbReference>
<organism evidence="6 7">
    <name type="scientific">Verticiella sediminum</name>
    <dbReference type="NCBI Taxonomy" id="1247510"/>
    <lineage>
        <taxon>Bacteria</taxon>
        <taxon>Pseudomonadati</taxon>
        <taxon>Pseudomonadota</taxon>
        <taxon>Betaproteobacteria</taxon>
        <taxon>Burkholderiales</taxon>
        <taxon>Alcaligenaceae</taxon>
        <taxon>Verticiella</taxon>
    </lineage>
</organism>
<dbReference type="PIRSF" id="PIRSF000524">
    <property type="entry name" value="SPT"/>
    <property type="match status" value="1"/>
</dbReference>
<dbReference type="InterPro" id="IPR000192">
    <property type="entry name" value="Aminotrans_V_dom"/>
</dbReference>
<evidence type="ECO:0000313" key="7">
    <source>
        <dbReference type="Proteomes" id="UP000318405"/>
    </source>
</evidence>
<dbReference type="InterPro" id="IPR024169">
    <property type="entry name" value="SP_NH2Trfase/AEP_transaminase"/>
</dbReference>
<feature type="modified residue" description="N6-(pyridoxal phosphate)lysine" evidence="4">
    <location>
        <position position="218"/>
    </location>
</feature>
<dbReference type="GO" id="GO:0008453">
    <property type="term" value="F:alanine-glyoxylate transaminase activity"/>
    <property type="evidence" value="ECO:0007669"/>
    <property type="project" value="TreeGrafter"/>
</dbReference>
<proteinExistence type="inferred from homology"/>
<accession>A0A556AQ04</accession>
<evidence type="ECO:0000256" key="4">
    <source>
        <dbReference type="PIRSR" id="PIRSR000524-50"/>
    </source>
</evidence>
<sequence length="365" mass="39049">MSGHDPAGSDMRRRTGINSSVNMKTGTQLFACPGPTNYPSDVLQALAHEASDLGDPDLVAAFTRSQRRLKQLVGTDEALLMYTSSRHGAWHAALTNLFSPGDCVVFIHSGFHAQAWYESAGELGLEARLLGTAPRTEFDPQGLADLLRTDLGHCIKAVCLVHNEAATGVVQDLSTVRNLLDEYGHPALYLVDAVSSMGCMPINAARFGVDVLPGTGQKGLMLPVGMGFNTVSDKAMQAHRRAGFTKGWSIPGQLSLYCQSRTHASNSVSAMYLHEQQGVRALKSLVRRHFDVVVATGLGELEGCSFRIRHMGDFNASMVFSVIASVEAGMALLGIKFRKGAAQIAVDRFTAEAQAAGIQEEAAGC</sequence>
<gene>
    <name evidence="6" type="ORF">FOZ76_10895</name>
</gene>
<dbReference type="GO" id="GO:0004760">
    <property type="term" value="F:L-serine-pyruvate transaminase activity"/>
    <property type="evidence" value="ECO:0007669"/>
    <property type="project" value="TreeGrafter"/>
</dbReference>
<comment type="cofactor">
    <cofactor evidence="1 4">
        <name>pyridoxal 5'-phosphate</name>
        <dbReference type="ChEBI" id="CHEBI:597326"/>
    </cofactor>
</comment>
<dbReference type="PANTHER" id="PTHR21152">
    <property type="entry name" value="AMINOTRANSFERASE CLASS V"/>
    <property type="match status" value="1"/>
</dbReference>
<keyword evidence="6" id="KW-0032">Aminotransferase</keyword>
<keyword evidence="7" id="KW-1185">Reference proteome</keyword>
<dbReference type="EMBL" id="VLTJ01000022">
    <property type="protein sequence ID" value="TSH94977.1"/>
    <property type="molecule type" value="Genomic_DNA"/>
</dbReference>
<protein>
    <submittedName>
        <fullName evidence="6">Alanine--glyoxylate aminotransferase family protein</fullName>
    </submittedName>
</protein>
<name>A0A556AQ04_9BURK</name>
<comment type="similarity">
    <text evidence="2">Belongs to the class-V pyridoxal-phosphate-dependent aminotransferase family.</text>
</comment>
<dbReference type="Pfam" id="PF00266">
    <property type="entry name" value="Aminotran_5"/>
    <property type="match status" value="1"/>
</dbReference>
<evidence type="ECO:0000256" key="1">
    <source>
        <dbReference type="ARBA" id="ARBA00001933"/>
    </source>
</evidence>
<dbReference type="InterPro" id="IPR015421">
    <property type="entry name" value="PyrdxlP-dep_Trfase_major"/>
</dbReference>
<dbReference type="GO" id="GO:0019265">
    <property type="term" value="P:glycine biosynthetic process, by transamination of glyoxylate"/>
    <property type="evidence" value="ECO:0007669"/>
    <property type="project" value="TreeGrafter"/>
</dbReference>
<evidence type="ECO:0000259" key="5">
    <source>
        <dbReference type="Pfam" id="PF00266"/>
    </source>
</evidence>
<keyword evidence="3 4" id="KW-0663">Pyridoxal phosphate</keyword>